<dbReference type="Proteomes" id="UP000299102">
    <property type="component" value="Unassembled WGS sequence"/>
</dbReference>
<dbReference type="AlphaFoldDB" id="A0A4C1XF94"/>
<evidence type="ECO:0000256" key="1">
    <source>
        <dbReference type="SAM" id="MobiDB-lite"/>
    </source>
</evidence>
<name>A0A4C1XF94_EUMVA</name>
<organism evidence="2 3">
    <name type="scientific">Eumeta variegata</name>
    <name type="common">Bagworm moth</name>
    <name type="synonym">Eumeta japonica</name>
    <dbReference type="NCBI Taxonomy" id="151549"/>
    <lineage>
        <taxon>Eukaryota</taxon>
        <taxon>Metazoa</taxon>
        <taxon>Ecdysozoa</taxon>
        <taxon>Arthropoda</taxon>
        <taxon>Hexapoda</taxon>
        <taxon>Insecta</taxon>
        <taxon>Pterygota</taxon>
        <taxon>Neoptera</taxon>
        <taxon>Endopterygota</taxon>
        <taxon>Lepidoptera</taxon>
        <taxon>Glossata</taxon>
        <taxon>Ditrysia</taxon>
        <taxon>Tineoidea</taxon>
        <taxon>Psychidae</taxon>
        <taxon>Oiketicinae</taxon>
        <taxon>Eumeta</taxon>
    </lineage>
</organism>
<sequence length="199" mass="22561">MASLCLHADSGVRSAKRPRSRKTPNINLVHTIALAITGNALAEVLQRRVRRDGPASTKLDNFNVIKTMFEKRFKFDVGSESKPRLQSGSRSRAWAKSLRNKMKSVKKIEVVRAFRCRRLRAGRATRGRNVSLCIVLRPFLRVIRDVFGLDLVLFHSPFSFGFGMWKKTFVPTSARLAKTFNHEPHRNADPDALSTLAFI</sequence>
<protein>
    <submittedName>
        <fullName evidence="2">Uncharacterized protein</fullName>
    </submittedName>
</protein>
<feature type="region of interest" description="Disordered" evidence="1">
    <location>
        <begin position="1"/>
        <end position="23"/>
    </location>
</feature>
<evidence type="ECO:0000313" key="2">
    <source>
        <dbReference type="EMBL" id="GBP62078.1"/>
    </source>
</evidence>
<comment type="caution">
    <text evidence="2">The sequence shown here is derived from an EMBL/GenBank/DDBJ whole genome shotgun (WGS) entry which is preliminary data.</text>
</comment>
<keyword evidence="3" id="KW-1185">Reference proteome</keyword>
<accession>A0A4C1XF94</accession>
<reference evidence="2 3" key="1">
    <citation type="journal article" date="2019" name="Commun. Biol.">
        <title>The bagworm genome reveals a unique fibroin gene that provides high tensile strength.</title>
        <authorList>
            <person name="Kono N."/>
            <person name="Nakamura H."/>
            <person name="Ohtoshi R."/>
            <person name="Tomita M."/>
            <person name="Numata K."/>
            <person name="Arakawa K."/>
        </authorList>
    </citation>
    <scope>NUCLEOTIDE SEQUENCE [LARGE SCALE GENOMIC DNA]</scope>
</reference>
<evidence type="ECO:0000313" key="3">
    <source>
        <dbReference type="Proteomes" id="UP000299102"/>
    </source>
</evidence>
<proteinExistence type="predicted"/>
<dbReference type="EMBL" id="BGZK01000831">
    <property type="protein sequence ID" value="GBP62078.1"/>
    <property type="molecule type" value="Genomic_DNA"/>
</dbReference>
<gene>
    <name evidence="2" type="ORF">EVAR_53856_1</name>
</gene>